<dbReference type="Proteomes" id="UP001168524">
    <property type="component" value="Unassembled WGS sequence"/>
</dbReference>
<keyword evidence="3" id="KW-1185">Reference proteome</keyword>
<dbReference type="SUPFAM" id="SSF55298">
    <property type="entry name" value="YjgF-like"/>
    <property type="match status" value="1"/>
</dbReference>
<dbReference type="EC" id="3.5.-.-" evidence="2"/>
<dbReference type="Gene3D" id="3.30.1330.40">
    <property type="entry name" value="RutC-like"/>
    <property type="match status" value="1"/>
</dbReference>
<dbReference type="EMBL" id="JAUDZE010000008">
    <property type="protein sequence ID" value="MDN0015432.1"/>
    <property type="molecule type" value="Genomic_DNA"/>
</dbReference>
<accession>A0ABT7WRW9</accession>
<dbReference type="PANTHER" id="PTHR11803">
    <property type="entry name" value="2-IMINOBUTANOATE/2-IMINOPROPANOATE DEAMINASE RIDA"/>
    <property type="match status" value="1"/>
</dbReference>
<dbReference type="PANTHER" id="PTHR11803:SF58">
    <property type="entry name" value="PROTEIN HMF1-RELATED"/>
    <property type="match status" value="1"/>
</dbReference>
<comment type="caution">
    <text evidence="2">The sequence shown here is derived from an EMBL/GenBank/DDBJ whole genome shotgun (WGS) entry which is preliminary data.</text>
</comment>
<organism evidence="2 3">
    <name type="scientific">Acinetobacter thutiue</name>
    <dbReference type="NCBI Taxonomy" id="2998078"/>
    <lineage>
        <taxon>Bacteria</taxon>
        <taxon>Pseudomonadati</taxon>
        <taxon>Pseudomonadota</taxon>
        <taxon>Gammaproteobacteria</taxon>
        <taxon>Moraxellales</taxon>
        <taxon>Moraxellaceae</taxon>
        <taxon>Acinetobacter</taxon>
    </lineage>
</organism>
<protein>
    <submittedName>
        <fullName evidence="2">RidA family protein</fullName>
        <ecNumber evidence="2">3.5.-.-</ecNumber>
    </submittedName>
</protein>
<name>A0ABT7WRW9_9GAMM</name>
<evidence type="ECO:0000256" key="1">
    <source>
        <dbReference type="ARBA" id="ARBA00010552"/>
    </source>
</evidence>
<dbReference type="GO" id="GO:0016787">
    <property type="term" value="F:hydrolase activity"/>
    <property type="evidence" value="ECO:0007669"/>
    <property type="project" value="UniProtKB-KW"/>
</dbReference>
<sequence length="139" mass="15501">MNQVNTPTFKTINPDQLYDPRSNGYSHVVIVEPNMRIIHIAGQGGENKNGELSKFFDQQVQQVFYNIQHALIAAQAQLSDIAVLRVLIVDHDSEKLQVLAGIMRSLWKDHAFPVCTLIPVSRLALAGMLVEIEATAYTT</sequence>
<evidence type="ECO:0000313" key="2">
    <source>
        <dbReference type="EMBL" id="MDN0015432.1"/>
    </source>
</evidence>
<comment type="similarity">
    <text evidence="1">Belongs to the RutC family.</text>
</comment>
<dbReference type="CDD" id="cd00448">
    <property type="entry name" value="YjgF_YER057c_UK114_family"/>
    <property type="match status" value="1"/>
</dbReference>
<proteinExistence type="inferred from homology"/>
<keyword evidence="2" id="KW-0378">Hydrolase</keyword>
<evidence type="ECO:0000313" key="3">
    <source>
        <dbReference type="Proteomes" id="UP001168524"/>
    </source>
</evidence>
<dbReference type="InterPro" id="IPR035959">
    <property type="entry name" value="RutC-like_sf"/>
</dbReference>
<reference evidence="2" key="1">
    <citation type="submission" date="2023-06" db="EMBL/GenBank/DDBJ databases">
        <title>Two novel species of Acinetobacter isolated from motorbike repairing workshop in Vietnam.</title>
        <authorList>
            <person name="Le N.T.T."/>
        </authorList>
    </citation>
    <scope>NUCLEOTIDE SEQUENCE</scope>
    <source>
        <strain evidence="2">VNH17</strain>
    </source>
</reference>
<gene>
    <name evidence="2" type="ORF">QTA56_14505</name>
</gene>
<dbReference type="RefSeq" id="WP_267981718.1">
    <property type="nucleotide sequence ID" value="NZ_JAPQKF010000008.1"/>
</dbReference>
<dbReference type="Pfam" id="PF01042">
    <property type="entry name" value="Ribonuc_L-PSP"/>
    <property type="match status" value="1"/>
</dbReference>
<dbReference type="InterPro" id="IPR006175">
    <property type="entry name" value="YjgF/YER057c/UK114"/>
</dbReference>